<evidence type="ECO:0000256" key="5">
    <source>
        <dbReference type="ARBA" id="ARBA00023163"/>
    </source>
</evidence>
<dbReference type="GO" id="GO:0008483">
    <property type="term" value="F:transaminase activity"/>
    <property type="evidence" value="ECO:0007669"/>
    <property type="project" value="UniProtKB-KW"/>
</dbReference>
<dbReference type="InterPro" id="IPR000524">
    <property type="entry name" value="Tscrpt_reg_HTH_GntR"/>
</dbReference>
<sequence length="491" mass="53823">MLASLNGLRQSYAVRLVFIRSNSVKKVRTNFPDWSASVPVLPKAGPRRLALYRELRRLIEAGSMPPGSKLPTTRDLAARFGLSRGAAVAAYEMLIADGFAEARVGAGTYVANEVPVLAEPVTPVLRNTAEEAGPLPGALGCSAADERTIQVFRSLLNRHLMQPSSRHFHYNEPAGDRELREEVAAYLRAARGVNCSADQVVMTSGTQQALDLVIRSVLKPGDPVWIEDPCYPMARFAFSAAGMRLVGVTVDEEGIDPEKGIAREPRARAVYVSPSHQFPLGVTLSMRRRLALIEWAKRNDAFIIEDDYDSEYRFAGPPLSSMQGIDAEGRVIYVGTFSKVLMPGLRIGYLVLPWSLRDTVLDVRRRTDRFPSTLAEGALAEFLREGHFAAHVKRARRRVKRARDLLVEALDGSGLEVTTPEQGLHLVAGLPADMVDTDVATEAARAGFGVRALSPMYVDVPPRRGLVIGFSGFPAEELARAAGRWVKTLRL</sequence>
<dbReference type="PANTHER" id="PTHR46577">
    <property type="entry name" value="HTH-TYPE TRANSCRIPTIONAL REGULATORY PROTEIN GABR"/>
    <property type="match status" value="1"/>
</dbReference>
<keyword evidence="5" id="KW-0804">Transcription</keyword>
<organism evidence="7 8">
    <name type="scientific">Rhizobium terricola</name>
    <dbReference type="NCBI Taxonomy" id="2728849"/>
    <lineage>
        <taxon>Bacteria</taxon>
        <taxon>Pseudomonadati</taxon>
        <taxon>Pseudomonadota</taxon>
        <taxon>Alphaproteobacteria</taxon>
        <taxon>Hyphomicrobiales</taxon>
        <taxon>Rhizobiaceae</taxon>
        <taxon>Rhizobium/Agrobacterium group</taxon>
        <taxon>Rhizobium</taxon>
    </lineage>
</organism>
<evidence type="ECO:0000259" key="6">
    <source>
        <dbReference type="PROSITE" id="PS50949"/>
    </source>
</evidence>
<dbReference type="GO" id="GO:0030170">
    <property type="term" value="F:pyridoxal phosphate binding"/>
    <property type="evidence" value="ECO:0007669"/>
    <property type="project" value="InterPro"/>
</dbReference>
<dbReference type="InterPro" id="IPR004839">
    <property type="entry name" value="Aminotransferase_I/II_large"/>
</dbReference>
<dbReference type="EMBL" id="JABBGK010000001">
    <property type="protein sequence ID" value="NML73618.1"/>
    <property type="molecule type" value="Genomic_DNA"/>
</dbReference>
<dbReference type="Gene3D" id="1.10.10.10">
    <property type="entry name" value="Winged helix-like DNA-binding domain superfamily/Winged helix DNA-binding domain"/>
    <property type="match status" value="1"/>
</dbReference>
<dbReference type="PROSITE" id="PS50949">
    <property type="entry name" value="HTH_GNTR"/>
    <property type="match status" value="1"/>
</dbReference>
<dbReference type="PANTHER" id="PTHR46577:SF1">
    <property type="entry name" value="HTH-TYPE TRANSCRIPTIONAL REGULATORY PROTEIN GABR"/>
    <property type="match status" value="1"/>
</dbReference>
<dbReference type="CDD" id="cd00609">
    <property type="entry name" value="AAT_like"/>
    <property type="match status" value="1"/>
</dbReference>
<dbReference type="InterPro" id="IPR015421">
    <property type="entry name" value="PyrdxlP-dep_Trfase_major"/>
</dbReference>
<dbReference type="GO" id="GO:0003700">
    <property type="term" value="F:DNA-binding transcription factor activity"/>
    <property type="evidence" value="ECO:0007669"/>
    <property type="project" value="InterPro"/>
</dbReference>
<dbReference type="Pfam" id="PF00155">
    <property type="entry name" value="Aminotran_1_2"/>
    <property type="match status" value="1"/>
</dbReference>
<keyword evidence="4" id="KW-0238">DNA-binding</keyword>
<evidence type="ECO:0000256" key="1">
    <source>
        <dbReference type="ARBA" id="ARBA00005384"/>
    </source>
</evidence>
<dbReference type="SUPFAM" id="SSF53383">
    <property type="entry name" value="PLP-dependent transferases"/>
    <property type="match status" value="1"/>
</dbReference>
<accession>A0A7Y0FUQ5</accession>
<dbReference type="InterPro" id="IPR036388">
    <property type="entry name" value="WH-like_DNA-bd_sf"/>
</dbReference>
<keyword evidence="3" id="KW-0805">Transcription regulation</keyword>
<comment type="similarity">
    <text evidence="1">In the C-terminal section; belongs to the class-I pyridoxal-phosphate-dependent aminotransferase family.</text>
</comment>
<dbReference type="GO" id="GO:0003677">
    <property type="term" value="F:DNA binding"/>
    <property type="evidence" value="ECO:0007669"/>
    <property type="project" value="UniProtKB-KW"/>
</dbReference>
<dbReference type="SUPFAM" id="SSF46785">
    <property type="entry name" value="Winged helix' DNA-binding domain"/>
    <property type="match status" value="1"/>
</dbReference>
<evidence type="ECO:0000313" key="7">
    <source>
        <dbReference type="EMBL" id="NML73618.1"/>
    </source>
</evidence>
<dbReference type="InterPro" id="IPR015424">
    <property type="entry name" value="PyrdxlP-dep_Trfase"/>
</dbReference>
<protein>
    <submittedName>
        <fullName evidence="7">PLP-dependent aminotransferase family protein</fullName>
    </submittedName>
</protein>
<dbReference type="InterPro" id="IPR036390">
    <property type="entry name" value="WH_DNA-bd_sf"/>
</dbReference>
<dbReference type="Gene3D" id="3.40.640.10">
    <property type="entry name" value="Type I PLP-dependent aspartate aminotransferase-like (Major domain)"/>
    <property type="match status" value="1"/>
</dbReference>
<feature type="domain" description="HTH gntR-type" evidence="6">
    <location>
        <begin position="45"/>
        <end position="113"/>
    </location>
</feature>
<evidence type="ECO:0000313" key="8">
    <source>
        <dbReference type="Proteomes" id="UP000541470"/>
    </source>
</evidence>
<keyword evidence="7" id="KW-0032">Aminotransferase</keyword>
<proteinExistence type="inferred from homology"/>
<name>A0A7Y0FUQ5_9HYPH</name>
<keyword evidence="8" id="KW-1185">Reference proteome</keyword>
<evidence type="ECO:0000256" key="2">
    <source>
        <dbReference type="ARBA" id="ARBA00022898"/>
    </source>
</evidence>
<dbReference type="Proteomes" id="UP000541470">
    <property type="component" value="Unassembled WGS sequence"/>
</dbReference>
<dbReference type="SMART" id="SM00345">
    <property type="entry name" value="HTH_GNTR"/>
    <property type="match status" value="1"/>
</dbReference>
<dbReference type="CDD" id="cd07377">
    <property type="entry name" value="WHTH_GntR"/>
    <property type="match status" value="1"/>
</dbReference>
<evidence type="ECO:0000256" key="4">
    <source>
        <dbReference type="ARBA" id="ARBA00023125"/>
    </source>
</evidence>
<dbReference type="AlphaFoldDB" id="A0A7Y0FUQ5"/>
<comment type="caution">
    <text evidence="7">The sequence shown here is derived from an EMBL/GenBank/DDBJ whole genome shotgun (WGS) entry which is preliminary data.</text>
</comment>
<keyword evidence="2" id="KW-0663">Pyridoxal phosphate</keyword>
<dbReference type="InterPro" id="IPR051446">
    <property type="entry name" value="HTH_trans_reg/aminotransferase"/>
</dbReference>
<reference evidence="7 8" key="1">
    <citation type="submission" date="2020-04" db="EMBL/GenBank/DDBJ databases">
        <title>Rhizobium sp. S-51 isolated from soil.</title>
        <authorList>
            <person name="Dahal R.H."/>
        </authorList>
    </citation>
    <scope>NUCLEOTIDE SEQUENCE [LARGE SCALE GENOMIC DNA]</scope>
    <source>
        <strain evidence="7 8">S-51</strain>
    </source>
</reference>
<gene>
    <name evidence="7" type="ORF">HHL25_05700</name>
</gene>
<evidence type="ECO:0000256" key="3">
    <source>
        <dbReference type="ARBA" id="ARBA00023015"/>
    </source>
</evidence>
<keyword evidence="7" id="KW-0808">Transferase</keyword>
<dbReference type="Pfam" id="PF00392">
    <property type="entry name" value="GntR"/>
    <property type="match status" value="1"/>
</dbReference>